<name>A0ABM6AGW0_9PROT</name>
<dbReference type="EMBL" id="CP011120">
    <property type="protein sequence ID" value="ANA12920.1"/>
    <property type="molecule type" value="Genomic_DNA"/>
</dbReference>
<dbReference type="InterPro" id="IPR057087">
    <property type="entry name" value="Gp12-like"/>
</dbReference>
<dbReference type="NCBIfam" id="NF047498">
    <property type="entry name" value="LIC_12616_fam"/>
    <property type="match status" value="1"/>
</dbReference>
<organism evidence="2 3">
    <name type="scientific">Acetobacter oryzifermentans</name>
    <dbReference type="NCBI Taxonomy" id="1633874"/>
    <lineage>
        <taxon>Bacteria</taxon>
        <taxon>Pseudomonadati</taxon>
        <taxon>Pseudomonadota</taxon>
        <taxon>Alphaproteobacteria</taxon>
        <taxon>Acetobacterales</taxon>
        <taxon>Acetobacteraceae</taxon>
        <taxon>Acetobacter</taxon>
    </lineage>
</organism>
<evidence type="ECO:0000259" key="1">
    <source>
        <dbReference type="Pfam" id="PF23961"/>
    </source>
</evidence>
<accession>A0ABM6AGW0</accession>
<evidence type="ECO:0000313" key="2">
    <source>
        <dbReference type="EMBL" id="ANA12920.1"/>
    </source>
</evidence>
<dbReference type="Proteomes" id="UP000076595">
    <property type="component" value="Chromosome"/>
</dbReference>
<gene>
    <name evidence="2" type="ORF">WG31_01905</name>
</gene>
<dbReference type="RefSeq" id="WP_063353463.1">
    <property type="nucleotide sequence ID" value="NZ_CP011120.1"/>
</dbReference>
<evidence type="ECO:0000313" key="3">
    <source>
        <dbReference type="Proteomes" id="UP000076595"/>
    </source>
</evidence>
<sequence>MVQADSGAADPIATTLSEDDVTAALRAFLLSILPAGTEVRLGQQNRVAAPLGLFVLMTIVVRQQIATNGSKYGTDTRTVSRQEHLTVQVSVFGPGAGDMIERIVTLFRDPYACQFFVQERPQGDVTPLYADDPRQTGFINGEHQYEDNWNADLHLQANYRFTLPQQFADSAHIDLIEAEAASNETQA</sequence>
<keyword evidence="3" id="KW-1185">Reference proteome</keyword>
<protein>
    <recommendedName>
        <fullName evidence="1">Phage neck terminator protein gp12-like domain-containing protein</fullName>
    </recommendedName>
</protein>
<proteinExistence type="predicted"/>
<feature type="domain" description="Phage neck terminator protein gp12-like" evidence="1">
    <location>
        <begin position="19"/>
        <end position="176"/>
    </location>
</feature>
<reference evidence="2 3" key="1">
    <citation type="submission" date="2015-03" db="EMBL/GenBank/DDBJ databases">
        <title>Genome study of Acetobacter sp. SLV-7.</title>
        <authorList>
            <person name="Cho G.Y."/>
            <person name="Jeon C.O."/>
        </authorList>
    </citation>
    <scope>NUCLEOTIDE SEQUENCE [LARGE SCALE GENOMIC DNA]</scope>
    <source>
        <strain evidence="2 3">SLV-7</strain>
    </source>
</reference>
<dbReference type="Pfam" id="PF23961">
    <property type="entry name" value="Phage_tail_terminator_9"/>
    <property type="match status" value="1"/>
</dbReference>